<gene>
    <name evidence="1" type="ORF">tloyanaT_04630</name>
</gene>
<accession>A0ABQ6HBC9</accession>
<name>A0ABQ6HBC9_9GAMM</name>
<protein>
    <recommendedName>
        <fullName evidence="3">MSHA biogenesis protein MshK</fullName>
    </recommendedName>
</protein>
<sequence length="103" mass="11418">MYKLLIMLVIGLVFSGFSYASVDPTKPLFGVKQSSKAVEQQKLVLQSIVVSNGNRKAIVSGQLVQKGDRIEQYKVINIDKNLVKLESSEGQMTLKLFAESVKK</sequence>
<comment type="caution">
    <text evidence="1">The sequence shown here is derived from an EMBL/GenBank/DDBJ whole genome shotgun (WGS) entry which is preliminary data.</text>
</comment>
<organism evidence="1 2">
    <name type="scientific">Thalassotalea loyana</name>
    <dbReference type="NCBI Taxonomy" id="280483"/>
    <lineage>
        <taxon>Bacteria</taxon>
        <taxon>Pseudomonadati</taxon>
        <taxon>Pseudomonadota</taxon>
        <taxon>Gammaproteobacteria</taxon>
        <taxon>Alteromonadales</taxon>
        <taxon>Colwelliaceae</taxon>
        <taxon>Thalassotalea</taxon>
    </lineage>
</organism>
<reference evidence="1 2" key="1">
    <citation type="submission" date="2023-03" db="EMBL/GenBank/DDBJ databases">
        <title>Thalassotalea loyana LMG 22536T draft genome sequence.</title>
        <authorList>
            <person name="Sawabe T."/>
        </authorList>
    </citation>
    <scope>NUCLEOTIDE SEQUENCE [LARGE SCALE GENOMIC DNA]</scope>
    <source>
        <strain evidence="1 2">LMG 22536</strain>
    </source>
</reference>
<evidence type="ECO:0000313" key="1">
    <source>
        <dbReference type="EMBL" id="GLX84211.1"/>
    </source>
</evidence>
<dbReference type="Proteomes" id="UP001157134">
    <property type="component" value="Unassembled WGS sequence"/>
</dbReference>
<evidence type="ECO:0008006" key="3">
    <source>
        <dbReference type="Google" id="ProtNLM"/>
    </source>
</evidence>
<proteinExistence type="predicted"/>
<evidence type="ECO:0000313" key="2">
    <source>
        <dbReference type="Proteomes" id="UP001157134"/>
    </source>
</evidence>
<dbReference type="EMBL" id="BSSV01000001">
    <property type="protein sequence ID" value="GLX84211.1"/>
    <property type="molecule type" value="Genomic_DNA"/>
</dbReference>
<dbReference type="RefSeq" id="WP_284295754.1">
    <property type="nucleotide sequence ID" value="NZ_BSSV01000001.1"/>
</dbReference>
<keyword evidence="2" id="KW-1185">Reference proteome</keyword>